<dbReference type="PANTHER" id="PTHR35585:SF1">
    <property type="entry name" value="HHE DOMAIN PROTEIN (AFU_ORTHOLOGUE AFUA_4G00730)"/>
    <property type="match status" value="1"/>
</dbReference>
<proteinExistence type="predicted"/>
<sequence>MTQTYEEMDAVAMLKADHRKVEEIFASFEKARGKDRKKALAEQACLELKVHTIIEEEIFYPACRGQIEEDLLNEAYVEHDAAKVLINDIEAGGPDEAFYDAKVKVLSEMIEHHVKEEEMRSEGMFSQARAAGLDMDALADKMRERKRSAMAQLKGHPEILAETHTFHGEDNAFAMGDEPMTRDGDEPAAAAAAVEMREAR</sequence>
<reference evidence="2 3" key="1">
    <citation type="submission" date="2020-08" db="EMBL/GenBank/DDBJ databases">
        <title>Functional genomics of gut bacteria from endangered species of beetles.</title>
        <authorList>
            <person name="Carlos-Shanley C."/>
        </authorList>
    </citation>
    <scope>NUCLEOTIDE SEQUENCE [LARGE SCALE GENOMIC DNA]</scope>
    <source>
        <strain evidence="2 3">S00123</strain>
    </source>
</reference>
<dbReference type="EMBL" id="JACHKY010000001">
    <property type="protein sequence ID" value="MBB4796708.1"/>
    <property type="molecule type" value="Genomic_DNA"/>
</dbReference>
<dbReference type="InterPro" id="IPR012312">
    <property type="entry name" value="Hemerythrin-like"/>
</dbReference>
<dbReference type="Gene3D" id="1.20.120.520">
    <property type="entry name" value="nmb1532 protein domain like"/>
    <property type="match status" value="1"/>
</dbReference>
<dbReference type="PANTHER" id="PTHR35585">
    <property type="entry name" value="HHE DOMAIN PROTEIN (AFU_ORTHOLOGUE AFUA_4G00730)"/>
    <property type="match status" value="1"/>
</dbReference>
<accession>A0A7W7IM82</accession>
<dbReference type="Pfam" id="PF01814">
    <property type="entry name" value="Hemerythrin"/>
    <property type="match status" value="1"/>
</dbReference>
<gene>
    <name evidence="2" type="ORF">HNP32_000422</name>
</gene>
<evidence type="ECO:0000313" key="2">
    <source>
        <dbReference type="EMBL" id="MBB4796708.1"/>
    </source>
</evidence>
<protein>
    <recommendedName>
        <fullName evidence="1">Hemerythrin-like domain-containing protein</fullName>
    </recommendedName>
</protein>
<evidence type="ECO:0000259" key="1">
    <source>
        <dbReference type="Pfam" id="PF01814"/>
    </source>
</evidence>
<dbReference type="RefSeq" id="WP_311769887.1">
    <property type="nucleotide sequence ID" value="NZ_JACHKY010000001.1"/>
</dbReference>
<feature type="domain" description="Hemerythrin-like" evidence="1">
    <location>
        <begin position="10"/>
        <end position="119"/>
    </location>
</feature>
<evidence type="ECO:0000313" key="3">
    <source>
        <dbReference type="Proteomes" id="UP000539957"/>
    </source>
</evidence>
<organism evidence="2 3">
    <name type="scientific">Brevundimonas bullata</name>
    <dbReference type="NCBI Taxonomy" id="13160"/>
    <lineage>
        <taxon>Bacteria</taxon>
        <taxon>Pseudomonadati</taxon>
        <taxon>Pseudomonadota</taxon>
        <taxon>Alphaproteobacteria</taxon>
        <taxon>Caulobacterales</taxon>
        <taxon>Caulobacteraceae</taxon>
        <taxon>Brevundimonas</taxon>
    </lineage>
</organism>
<keyword evidence="3" id="KW-1185">Reference proteome</keyword>
<dbReference type="AlphaFoldDB" id="A0A7W7IM82"/>
<dbReference type="Proteomes" id="UP000539957">
    <property type="component" value="Unassembled WGS sequence"/>
</dbReference>
<comment type="caution">
    <text evidence="2">The sequence shown here is derived from an EMBL/GenBank/DDBJ whole genome shotgun (WGS) entry which is preliminary data.</text>
</comment>
<name>A0A7W7IM82_9CAUL</name>